<dbReference type="GO" id="GO:0052572">
    <property type="term" value="P:response to host immune response"/>
    <property type="evidence" value="ECO:0007669"/>
    <property type="project" value="TreeGrafter"/>
</dbReference>
<feature type="compositionally biased region" description="Low complexity" evidence="2">
    <location>
        <begin position="424"/>
        <end position="438"/>
    </location>
</feature>
<evidence type="ECO:0000259" key="3">
    <source>
        <dbReference type="Pfam" id="PF00823"/>
    </source>
</evidence>
<sequence>MTAPVWMAWPPEVHSTQLRSGPGPGGMLAAASAWSSLSAEYAAAADQLAELLGAVQAGAWQGPTAARYVAAHVPYLAWLTRAGANSAARAAQHEAAAAAYTAALAAMPTLAELAANHAIHAVLVATNFFGVNTIPIALNEADYVRMWIQAAVTMSTYQALSGAAVASAPAAEPAPEIEAMHADHGADEGDHGGIIDNDGGDPTQLSWWINRFTEITQTLARDLEQFPENPSASIALIQNDIPLLVADEISHVGEVISTFPQLQVLPLALPIAAPGLLGVCRVEWAGWCAAGRSARACGCADARHVGARPACRRGPLFRDRSGRAGCGSNGGLGTTGRSDPGGNADTPAPPAAGVAGAAFPYVVGGPGVGFDSAMSASARRTASEPDQAAVPAMAATAAREEKLARRRRRTALQDCGFRYEFLDPEPSSDAAPAPSAASGQGRGLWDSPQPQAGRASTTRRGWRRSPGTGSVADRLCHWFPVVGMPMRANEIRCSKQISEITRFDAGLMNRNSEGRNNFDNPS</sequence>
<keyword evidence="5" id="KW-1185">Reference proteome</keyword>
<comment type="similarity">
    <text evidence="1">Belongs to the mycobacterial PPE family.</text>
</comment>
<feature type="region of interest" description="Disordered" evidence="2">
    <location>
        <begin position="322"/>
        <end position="349"/>
    </location>
</feature>
<dbReference type="EMBL" id="AP023343">
    <property type="protein sequence ID" value="BCI91842.1"/>
    <property type="molecule type" value="Genomic_DNA"/>
</dbReference>
<feature type="compositionally biased region" description="Gly residues" evidence="2">
    <location>
        <begin position="324"/>
        <end position="334"/>
    </location>
</feature>
<gene>
    <name evidence="4" type="ORF">NIIDMKKI_70480</name>
</gene>
<dbReference type="PANTHER" id="PTHR46766:SF1">
    <property type="entry name" value="GLUTAMINE-RICH PROTEIN 2"/>
    <property type="match status" value="1"/>
</dbReference>
<organism evidence="4 5">
    <name type="scientific">Mycobacterium kansasii</name>
    <dbReference type="NCBI Taxonomy" id="1768"/>
    <lineage>
        <taxon>Bacteria</taxon>
        <taxon>Bacillati</taxon>
        <taxon>Actinomycetota</taxon>
        <taxon>Actinomycetes</taxon>
        <taxon>Mycobacteriales</taxon>
        <taxon>Mycobacteriaceae</taxon>
        <taxon>Mycobacterium</taxon>
    </lineage>
</organism>
<feature type="compositionally biased region" description="Polar residues" evidence="2">
    <location>
        <begin position="448"/>
        <end position="459"/>
    </location>
</feature>
<evidence type="ECO:0000256" key="1">
    <source>
        <dbReference type="ARBA" id="ARBA00010652"/>
    </source>
</evidence>
<dbReference type="AlphaFoldDB" id="A0A7G1INX7"/>
<dbReference type="PANTHER" id="PTHR46766">
    <property type="entry name" value="GLUTAMINE-RICH PROTEIN 2"/>
    <property type="match status" value="1"/>
</dbReference>
<evidence type="ECO:0000313" key="5">
    <source>
        <dbReference type="Proteomes" id="UP000516380"/>
    </source>
</evidence>
<dbReference type="InterPro" id="IPR038332">
    <property type="entry name" value="PPE_sf"/>
</dbReference>
<dbReference type="Pfam" id="PF00823">
    <property type="entry name" value="PPE"/>
    <property type="match status" value="1"/>
</dbReference>
<dbReference type="Proteomes" id="UP000516380">
    <property type="component" value="Chromosome"/>
</dbReference>
<dbReference type="Gene3D" id="1.20.1260.20">
    <property type="entry name" value="PPE superfamily"/>
    <property type="match status" value="1"/>
</dbReference>
<feature type="region of interest" description="Disordered" evidence="2">
    <location>
        <begin position="423"/>
        <end position="468"/>
    </location>
</feature>
<protein>
    <recommendedName>
        <fullName evidence="3">PPE domain-containing protein</fullName>
    </recommendedName>
</protein>
<dbReference type="SUPFAM" id="SSF140459">
    <property type="entry name" value="PE/PPE dimer-like"/>
    <property type="match status" value="1"/>
</dbReference>
<evidence type="ECO:0000256" key="2">
    <source>
        <dbReference type="SAM" id="MobiDB-lite"/>
    </source>
</evidence>
<reference evidence="4 5" key="1">
    <citation type="submission" date="2020-07" db="EMBL/GenBank/DDBJ databases">
        <title>Mycobacterium kansasii (former subtype) with zoonotic potential isolated from diseased indoor pet cat, Japan.</title>
        <authorList>
            <person name="Fukano H."/>
            <person name="Terazono T."/>
            <person name="Hoshino Y."/>
        </authorList>
    </citation>
    <scope>NUCLEOTIDE SEQUENCE [LARGE SCALE GENOMIC DNA]</scope>
    <source>
        <strain evidence="4 5">Kuro-I</strain>
    </source>
</reference>
<name>A0A7G1INX7_MYCKA</name>
<dbReference type="FunFam" id="1.20.1260.20:FF:000001">
    <property type="entry name" value="PPE family protein PPE41"/>
    <property type="match status" value="1"/>
</dbReference>
<evidence type="ECO:0000313" key="4">
    <source>
        <dbReference type="EMBL" id="BCI91842.1"/>
    </source>
</evidence>
<dbReference type="InterPro" id="IPR000030">
    <property type="entry name" value="PPE_dom"/>
</dbReference>
<accession>A0A7G1INX7</accession>
<feature type="domain" description="PPE" evidence="3">
    <location>
        <begin position="6"/>
        <end position="168"/>
    </location>
</feature>
<proteinExistence type="inferred from homology"/>